<evidence type="ECO:0000313" key="1">
    <source>
        <dbReference type="EMBL" id="KAK1569821.1"/>
    </source>
</evidence>
<reference evidence="1" key="1">
    <citation type="submission" date="2021-06" db="EMBL/GenBank/DDBJ databases">
        <title>Comparative genomics, transcriptomics and evolutionary studies reveal genomic signatures of adaptation to plant cell wall in hemibiotrophic fungi.</title>
        <authorList>
            <consortium name="DOE Joint Genome Institute"/>
            <person name="Baroncelli R."/>
            <person name="Diaz J.F."/>
            <person name="Benocci T."/>
            <person name="Peng M."/>
            <person name="Battaglia E."/>
            <person name="Haridas S."/>
            <person name="Andreopoulos W."/>
            <person name="Labutti K."/>
            <person name="Pangilinan J."/>
            <person name="Floch G.L."/>
            <person name="Makela M.R."/>
            <person name="Henrissat B."/>
            <person name="Grigoriev I.V."/>
            <person name="Crouch J.A."/>
            <person name="De Vries R.P."/>
            <person name="Sukno S.A."/>
            <person name="Thon M.R."/>
        </authorList>
    </citation>
    <scope>NUCLEOTIDE SEQUENCE</scope>
    <source>
        <strain evidence="1">CBS 125086</strain>
    </source>
</reference>
<dbReference type="RefSeq" id="XP_060408024.1">
    <property type="nucleotide sequence ID" value="XM_060564299.1"/>
</dbReference>
<accession>A0AAD8UY58</accession>
<organism evidence="1 2">
    <name type="scientific">Colletotrichum navitas</name>
    <dbReference type="NCBI Taxonomy" id="681940"/>
    <lineage>
        <taxon>Eukaryota</taxon>
        <taxon>Fungi</taxon>
        <taxon>Dikarya</taxon>
        <taxon>Ascomycota</taxon>
        <taxon>Pezizomycotina</taxon>
        <taxon>Sordariomycetes</taxon>
        <taxon>Hypocreomycetidae</taxon>
        <taxon>Glomerellales</taxon>
        <taxon>Glomerellaceae</taxon>
        <taxon>Colletotrichum</taxon>
        <taxon>Colletotrichum graminicola species complex</taxon>
    </lineage>
</organism>
<keyword evidence="2" id="KW-1185">Reference proteome</keyword>
<sequence length="782" mass="84144">MSPIFDLIPQFLVEASLGTLKPDFAETTVKCWYVPPGITIVETVGIVCDLAKADKWSAKSTMANIIGFEIQGVVMNVRGIRSSDVSVTISAVLAFSSGGQDHLGIDLRCHLVGSLPPTLEFNVHSSTALADLLFAVNVKCYLSKVAVPLTKASTLASLTTSSFGFILTQQSMAVNRYDLSNIFASKGPLDEWKKYIPWIKAPLRPSFGIWVDNPLRNSDPTVSASVNFEIAVQKPTNQPGDLVSGLAAELWLAYEKTSASDDQFSGEFDYGMSSGTDFIHPGKAAGMTPGQYITRDVPNLPGNWVLAKVGATVIRSKSISLWGLSAAEDTNARLSVDVEEIYITTAALGVDLDVQKAPADNNKKTYSAVVTGMCGGLDTITTATDATHAFSTLSSDTKPIGFEKVTDPSAAAKNGLYFHVNFTSDHSSCILLGHLSGIGDALLDLFKQPFTVALTIPAKRNGVKILGTYDKKIDLDVVKILVQNRVIKIEIETTSDDVRFSISAGFVLFGKPGFELALAYRPNDHVINGTVIYQPEDEFLGIKHIKVDVAYNVSNQTIDIKKLPIIRDFAKALVLLEDIIQAANAAKNGACGPLVGMVFKNTFSTRFHFSLNNWRRQQNGGFLVDTDWRFDVFLGNENFPKLKVCTVPILRVQNWWFGPSLVATLLCKGVRTKSRNLVNKGVEQAAEQAAEEAAAAETAATGAGSAAVASAATAGAAVGGSLEAVLRVLVVAAGTLTATDKMIGSVSAPSSVRQKFKFKPEDLPFDQLQRIKEAEQKARDAM</sequence>
<dbReference type="GeneID" id="85448539"/>
<dbReference type="AlphaFoldDB" id="A0AAD8UY58"/>
<proteinExistence type="predicted"/>
<protein>
    <submittedName>
        <fullName evidence="1">Uncharacterized protein</fullName>
    </submittedName>
</protein>
<dbReference type="Proteomes" id="UP001230504">
    <property type="component" value="Unassembled WGS sequence"/>
</dbReference>
<comment type="caution">
    <text evidence="1">The sequence shown here is derived from an EMBL/GenBank/DDBJ whole genome shotgun (WGS) entry which is preliminary data.</text>
</comment>
<name>A0AAD8UY58_9PEZI</name>
<evidence type="ECO:0000313" key="2">
    <source>
        <dbReference type="Proteomes" id="UP001230504"/>
    </source>
</evidence>
<gene>
    <name evidence="1" type="ORF">LY79DRAFT_674421</name>
</gene>
<dbReference type="EMBL" id="JAHLJV010000122">
    <property type="protein sequence ID" value="KAK1569821.1"/>
    <property type="molecule type" value="Genomic_DNA"/>
</dbReference>